<dbReference type="InterPro" id="IPR006118">
    <property type="entry name" value="Recombinase_CS"/>
</dbReference>
<dbReference type="PANTHER" id="PTHR30461">
    <property type="entry name" value="DNA-INVERTASE FROM LAMBDOID PROPHAGE"/>
    <property type="match status" value="1"/>
</dbReference>
<dbReference type="EMBL" id="JBHSWG010000001">
    <property type="protein sequence ID" value="MFC6760927.1"/>
    <property type="molecule type" value="Genomic_DNA"/>
</dbReference>
<evidence type="ECO:0000256" key="4">
    <source>
        <dbReference type="PROSITE-ProRule" id="PRU10137"/>
    </source>
</evidence>
<dbReference type="PROSITE" id="PS00397">
    <property type="entry name" value="RECOMBINASES_1"/>
    <property type="match status" value="1"/>
</dbReference>
<dbReference type="InterPro" id="IPR036162">
    <property type="entry name" value="Resolvase-like_N_sf"/>
</dbReference>
<evidence type="ECO:0000256" key="1">
    <source>
        <dbReference type="ARBA" id="ARBA00022908"/>
    </source>
</evidence>
<keyword evidence="3" id="KW-0233">DNA recombination</keyword>
<dbReference type="PROSITE" id="PS51736">
    <property type="entry name" value="RECOMBINASES_3"/>
    <property type="match status" value="1"/>
</dbReference>
<dbReference type="InterPro" id="IPR006119">
    <property type="entry name" value="Resolv_N"/>
</dbReference>
<dbReference type="InterPro" id="IPR050639">
    <property type="entry name" value="SSR_resolvase"/>
</dbReference>
<reference evidence="7" key="1">
    <citation type="journal article" date="2019" name="Int. J. Syst. Evol. Microbiol.">
        <title>The Global Catalogue of Microorganisms (GCM) 10K type strain sequencing project: providing services to taxonomists for standard genome sequencing and annotation.</title>
        <authorList>
            <consortium name="The Broad Institute Genomics Platform"/>
            <consortium name="The Broad Institute Genome Sequencing Center for Infectious Disease"/>
            <person name="Wu L."/>
            <person name="Ma J."/>
        </authorList>
    </citation>
    <scope>NUCLEOTIDE SEQUENCE [LARGE SCALE GENOMIC DNA]</scope>
    <source>
        <strain evidence="7">CCUG 66188</strain>
    </source>
</reference>
<feature type="domain" description="Resolvase/invertase-type recombinase catalytic" evidence="5">
    <location>
        <begin position="2"/>
        <end position="150"/>
    </location>
</feature>
<name>A0ABW2B6A1_9RHOB</name>
<keyword evidence="2" id="KW-0238">DNA-binding</keyword>
<sequence>MAVYGYARVSTVEQAASGNSLDTQRSILSGVAQSEGMEIGRMFVDRGVSGSKPLEDRRAGSELLSALEAGDVVFCAKLDRMFRNASDALTTLQTFKDKGVRLFLKDMGGDVTGNGVSALVFTILAGVAQFERERIAERVAENRERLVAAGRFVGGRVPFGMRVVDGEDEQGRPARFLEPDPEKEPIVVRIKGLRSDGFTVRAVQSAVQKEFGERVALATISKLSNEGDAR</sequence>
<dbReference type="Gene3D" id="3.40.50.1390">
    <property type="entry name" value="Resolvase, N-terminal catalytic domain"/>
    <property type="match status" value="1"/>
</dbReference>
<protein>
    <submittedName>
        <fullName evidence="6">Recombinase family protein</fullName>
    </submittedName>
</protein>
<dbReference type="CDD" id="cd03768">
    <property type="entry name" value="SR_ResInv"/>
    <property type="match status" value="1"/>
</dbReference>
<dbReference type="SUPFAM" id="SSF53041">
    <property type="entry name" value="Resolvase-like"/>
    <property type="match status" value="1"/>
</dbReference>
<evidence type="ECO:0000313" key="7">
    <source>
        <dbReference type="Proteomes" id="UP001596353"/>
    </source>
</evidence>
<feature type="active site" description="O-(5'-phospho-DNA)-serine intermediate" evidence="4">
    <location>
        <position position="10"/>
    </location>
</feature>
<dbReference type="PANTHER" id="PTHR30461:SF2">
    <property type="entry name" value="SERINE RECOMBINASE PINE-RELATED"/>
    <property type="match status" value="1"/>
</dbReference>
<gene>
    <name evidence="6" type="ORF">ACFQFQ_17870</name>
</gene>
<keyword evidence="1" id="KW-0229">DNA integration</keyword>
<evidence type="ECO:0000313" key="6">
    <source>
        <dbReference type="EMBL" id="MFC6760927.1"/>
    </source>
</evidence>
<proteinExistence type="predicted"/>
<accession>A0ABW2B6A1</accession>
<evidence type="ECO:0000259" key="5">
    <source>
        <dbReference type="PROSITE" id="PS51736"/>
    </source>
</evidence>
<organism evidence="6 7">
    <name type="scientific">Sulfitobacter porphyrae</name>
    <dbReference type="NCBI Taxonomy" id="1246864"/>
    <lineage>
        <taxon>Bacteria</taxon>
        <taxon>Pseudomonadati</taxon>
        <taxon>Pseudomonadota</taxon>
        <taxon>Alphaproteobacteria</taxon>
        <taxon>Rhodobacterales</taxon>
        <taxon>Roseobacteraceae</taxon>
        <taxon>Sulfitobacter</taxon>
    </lineage>
</organism>
<dbReference type="Pfam" id="PF00239">
    <property type="entry name" value="Resolvase"/>
    <property type="match status" value="1"/>
</dbReference>
<comment type="caution">
    <text evidence="6">The sequence shown here is derived from an EMBL/GenBank/DDBJ whole genome shotgun (WGS) entry which is preliminary data.</text>
</comment>
<evidence type="ECO:0000256" key="3">
    <source>
        <dbReference type="ARBA" id="ARBA00023172"/>
    </source>
</evidence>
<dbReference type="SMART" id="SM00857">
    <property type="entry name" value="Resolvase"/>
    <property type="match status" value="1"/>
</dbReference>
<keyword evidence="7" id="KW-1185">Reference proteome</keyword>
<dbReference type="Proteomes" id="UP001596353">
    <property type="component" value="Unassembled WGS sequence"/>
</dbReference>
<evidence type="ECO:0000256" key="2">
    <source>
        <dbReference type="ARBA" id="ARBA00023125"/>
    </source>
</evidence>